<keyword evidence="3 5" id="KW-1133">Transmembrane helix</keyword>
<evidence type="ECO:0000313" key="7">
    <source>
        <dbReference type="EMBL" id="ONK30968.1"/>
    </source>
</evidence>
<feature type="transmembrane region" description="Helical" evidence="5">
    <location>
        <begin position="259"/>
        <end position="280"/>
    </location>
</feature>
<dbReference type="Proteomes" id="UP000188600">
    <property type="component" value="Unassembled WGS sequence"/>
</dbReference>
<feature type="transmembrane region" description="Helical" evidence="5">
    <location>
        <begin position="369"/>
        <end position="397"/>
    </location>
</feature>
<gene>
    <name evidence="7" type="ORF">BVE84_00150</name>
    <name evidence="6" type="ORF">BVE86_09235</name>
</gene>
<dbReference type="EMBL" id="MSPT01000021">
    <property type="protein sequence ID" value="ONK25803.1"/>
    <property type="molecule type" value="Genomic_DNA"/>
</dbReference>
<keyword evidence="4 5" id="KW-0472">Membrane</keyword>
<dbReference type="InterPro" id="IPR001807">
    <property type="entry name" value="ClC"/>
</dbReference>
<dbReference type="SUPFAM" id="SSF81340">
    <property type="entry name" value="Clc chloride channel"/>
    <property type="match status" value="1"/>
</dbReference>
<dbReference type="GO" id="GO:0015108">
    <property type="term" value="F:chloride transmembrane transporter activity"/>
    <property type="evidence" value="ECO:0007669"/>
    <property type="project" value="InterPro"/>
</dbReference>
<organism evidence="6 8">
    <name type="scientific">Streptococcus azizii</name>
    <dbReference type="NCBI Taxonomy" id="1579424"/>
    <lineage>
        <taxon>Bacteria</taxon>
        <taxon>Bacillati</taxon>
        <taxon>Bacillota</taxon>
        <taxon>Bacilli</taxon>
        <taxon>Lactobacillales</taxon>
        <taxon>Streptococcaceae</taxon>
        <taxon>Streptococcus</taxon>
    </lineage>
</organism>
<feature type="transmembrane region" description="Helical" evidence="5">
    <location>
        <begin position="334"/>
        <end position="363"/>
    </location>
</feature>
<dbReference type="AlphaFoldDB" id="A0AB36JMV0"/>
<evidence type="ECO:0000313" key="8">
    <source>
        <dbReference type="Proteomes" id="UP000188600"/>
    </source>
</evidence>
<comment type="subcellular location">
    <subcellularLocation>
        <location evidence="1">Membrane</location>
        <topology evidence="1">Multi-pass membrane protein</topology>
    </subcellularLocation>
</comment>
<evidence type="ECO:0008006" key="10">
    <source>
        <dbReference type="Google" id="ProtNLM"/>
    </source>
</evidence>
<evidence type="ECO:0000313" key="6">
    <source>
        <dbReference type="EMBL" id="ONK25803.1"/>
    </source>
</evidence>
<feature type="transmembrane region" description="Helical" evidence="5">
    <location>
        <begin position="300"/>
        <end position="322"/>
    </location>
</feature>
<dbReference type="Pfam" id="PF00654">
    <property type="entry name" value="Voltage_CLC"/>
    <property type="match status" value="1"/>
</dbReference>
<evidence type="ECO:0000256" key="5">
    <source>
        <dbReference type="SAM" id="Phobius"/>
    </source>
</evidence>
<dbReference type="Gene3D" id="1.10.3080.10">
    <property type="entry name" value="Clc chloride channel"/>
    <property type="match status" value="1"/>
</dbReference>
<dbReference type="EMBL" id="MSPR01000001">
    <property type="protein sequence ID" value="ONK30968.1"/>
    <property type="molecule type" value="Genomic_DNA"/>
</dbReference>
<evidence type="ECO:0000313" key="9">
    <source>
        <dbReference type="Proteomes" id="UP000188946"/>
    </source>
</evidence>
<evidence type="ECO:0000256" key="4">
    <source>
        <dbReference type="ARBA" id="ARBA00023136"/>
    </source>
</evidence>
<sequence>MQKRQMVALVLYGLALSSVMALLAFAFIMAEQVGSHLVWDMLLPLFPSRFVFSLVMLTLATALLYLMKKEWGEIPRTSHEILGELKEHETLTAKNSWRDLLAALVILSFGAGVGPEAPLLGAVIVFSIWQADKLRFITFHWQTVVSASFAQKISYLFHPRKYRLAYPHVKARGLLNPKRKLWISLFILNGLVSFLLLMRATDQPSFVTKLGVSHWQLADLVLVLPLMVYGLFSARAYGFLKRLVERGMRTIQKRPHGQLIVLIIGALAILMMANTFPTLLFSGQHSMHLLHDVGMETPSLLLLGLSLLKLLFLEVCILAGWTGGDIFPITFASVLHGFAIAQLFPGYDSLLIVLAVSLSFAIGLLGNEWLAGLFLSLFFPSDLWLLSFLMVVLCSLLKKWKERTRKESVINETF</sequence>
<evidence type="ECO:0000256" key="1">
    <source>
        <dbReference type="ARBA" id="ARBA00004141"/>
    </source>
</evidence>
<dbReference type="GO" id="GO:0016020">
    <property type="term" value="C:membrane"/>
    <property type="evidence" value="ECO:0007669"/>
    <property type="project" value="UniProtKB-SubCell"/>
</dbReference>
<feature type="transmembrane region" description="Helical" evidence="5">
    <location>
        <begin position="181"/>
        <end position="200"/>
    </location>
</feature>
<keyword evidence="2 5" id="KW-0812">Transmembrane</keyword>
<comment type="caution">
    <text evidence="6">The sequence shown here is derived from an EMBL/GenBank/DDBJ whole genome shotgun (WGS) entry which is preliminary data.</text>
</comment>
<name>A0AB36JMV0_9STRE</name>
<feature type="transmembrane region" description="Helical" evidence="5">
    <location>
        <begin position="141"/>
        <end position="160"/>
    </location>
</feature>
<reference evidence="8 9" key="1">
    <citation type="submission" date="2016-12" db="EMBL/GenBank/DDBJ databases">
        <authorList>
            <person name="Gulvik C.A."/>
        </authorList>
    </citation>
    <scope>NUCLEOTIDE SEQUENCE [LARGE SCALE GENOMIC DNA]</scope>
    <source>
        <strain evidence="7 9">12-5202</strain>
        <strain evidence="6 8">12-5291</strain>
    </source>
</reference>
<feature type="transmembrane region" description="Helical" evidence="5">
    <location>
        <begin position="46"/>
        <end position="66"/>
    </location>
</feature>
<evidence type="ECO:0000256" key="2">
    <source>
        <dbReference type="ARBA" id="ARBA00022692"/>
    </source>
</evidence>
<dbReference type="RefSeq" id="WP_076995074.1">
    <property type="nucleotide sequence ID" value="NZ_MSPR01000001.1"/>
</dbReference>
<protein>
    <recommendedName>
        <fullName evidence="10">Chloride transporter</fullName>
    </recommendedName>
</protein>
<dbReference type="Proteomes" id="UP000188946">
    <property type="component" value="Unassembled WGS sequence"/>
</dbReference>
<accession>A0AB36JMV0</accession>
<feature type="transmembrane region" description="Helical" evidence="5">
    <location>
        <begin position="220"/>
        <end position="238"/>
    </location>
</feature>
<keyword evidence="9" id="KW-1185">Reference proteome</keyword>
<dbReference type="InterPro" id="IPR014743">
    <property type="entry name" value="Cl-channel_core"/>
</dbReference>
<proteinExistence type="predicted"/>
<feature type="transmembrane region" description="Helical" evidence="5">
    <location>
        <begin position="100"/>
        <end position="129"/>
    </location>
</feature>
<evidence type="ECO:0000256" key="3">
    <source>
        <dbReference type="ARBA" id="ARBA00022989"/>
    </source>
</evidence>